<evidence type="ECO:0000313" key="2">
    <source>
        <dbReference type="EMBL" id="NKE73419.1"/>
    </source>
</evidence>
<dbReference type="AlphaFoldDB" id="A0A7X6IDG5"/>
<name>A0A7X6IDG5_9BACT</name>
<dbReference type="Proteomes" id="UP000534783">
    <property type="component" value="Unassembled WGS sequence"/>
</dbReference>
<evidence type="ECO:0000256" key="1">
    <source>
        <dbReference type="SAM" id="Coils"/>
    </source>
</evidence>
<sequence length="73" mass="8379">MCMMCTMDMMHRHRPEEEMEGMGMCSMCGGTGMTKGEVKPEEAKKTLTKYAEQLRLELSDIENQLKEMENRAA</sequence>
<gene>
    <name evidence="2" type="ORF">MNODULE_21910</name>
</gene>
<reference evidence="2 3" key="1">
    <citation type="journal article" date="2020" name="Nature">
        <title>Bacterial chemolithoautotrophy via manganese oxidation.</title>
        <authorList>
            <person name="Yu H."/>
            <person name="Leadbetter J.R."/>
        </authorList>
    </citation>
    <scope>NUCLEOTIDE SEQUENCE [LARGE SCALE GENOMIC DNA]</scope>
    <source>
        <strain evidence="2 3">Mn-1</strain>
    </source>
</reference>
<keyword evidence="1" id="KW-0175">Coiled coil</keyword>
<keyword evidence="3" id="KW-1185">Reference proteome</keyword>
<dbReference type="EMBL" id="VTOW01000007">
    <property type="protein sequence ID" value="NKE73419.1"/>
    <property type="molecule type" value="Genomic_DNA"/>
</dbReference>
<comment type="caution">
    <text evidence="2">The sequence shown here is derived from an EMBL/GenBank/DDBJ whole genome shotgun (WGS) entry which is preliminary data.</text>
</comment>
<organism evidence="2 3">
    <name type="scientific">Candidatus Manganitrophus noduliformans</name>
    <dbReference type="NCBI Taxonomy" id="2606439"/>
    <lineage>
        <taxon>Bacteria</taxon>
        <taxon>Pseudomonadati</taxon>
        <taxon>Nitrospirota</taxon>
        <taxon>Nitrospiria</taxon>
        <taxon>Candidatus Troglogloeales</taxon>
        <taxon>Candidatus Manganitrophaceae</taxon>
        <taxon>Candidatus Manganitrophus</taxon>
    </lineage>
</organism>
<accession>A0A7X6IDG5</accession>
<feature type="coiled-coil region" evidence="1">
    <location>
        <begin position="44"/>
        <end position="71"/>
    </location>
</feature>
<dbReference type="RefSeq" id="WP_168063375.1">
    <property type="nucleotide sequence ID" value="NZ_VTOW01000007.1"/>
</dbReference>
<protein>
    <submittedName>
        <fullName evidence="2">Uncharacterized protein</fullName>
    </submittedName>
</protein>
<proteinExistence type="predicted"/>
<evidence type="ECO:0000313" key="3">
    <source>
        <dbReference type="Proteomes" id="UP000534783"/>
    </source>
</evidence>